<dbReference type="InterPro" id="IPR050678">
    <property type="entry name" value="DNA_Partitioning_ATPase"/>
</dbReference>
<name>A0ABT1X9I4_9PROT</name>
<reference evidence="1 2" key="1">
    <citation type="submission" date="2022-06" db="EMBL/GenBank/DDBJ databases">
        <title>Roseomonas CN29.</title>
        <authorList>
            <person name="Cheng Y."/>
            <person name="He X."/>
        </authorList>
    </citation>
    <scope>NUCLEOTIDE SEQUENCE [LARGE SCALE GENOMIC DNA]</scope>
    <source>
        <strain evidence="1 2">CN29</strain>
    </source>
</reference>
<dbReference type="Pfam" id="PF07015">
    <property type="entry name" value="VirC1"/>
    <property type="match status" value="1"/>
</dbReference>
<dbReference type="PANTHER" id="PTHR13696">
    <property type="entry name" value="P-LOOP CONTAINING NUCLEOSIDE TRIPHOSPHATE HYDROLASE"/>
    <property type="match status" value="1"/>
</dbReference>
<dbReference type="InterPro" id="IPR027417">
    <property type="entry name" value="P-loop_NTPase"/>
</dbReference>
<proteinExistence type="predicted"/>
<organism evidence="1 2">
    <name type="scientific">Roseomonas populi</name>
    <dbReference type="NCBI Taxonomy" id="3121582"/>
    <lineage>
        <taxon>Bacteria</taxon>
        <taxon>Pseudomonadati</taxon>
        <taxon>Pseudomonadota</taxon>
        <taxon>Alphaproteobacteria</taxon>
        <taxon>Acetobacterales</taxon>
        <taxon>Roseomonadaceae</taxon>
        <taxon>Roseomonas</taxon>
    </lineage>
</organism>
<dbReference type="Proteomes" id="UP001524642">
    <property type="component" value="Unassembled WGS sequence"/>
</dbReference>
<evidence type="ECO:0000313" key="1">
    <source>
        <dbReference type="EMBL" id="MCR0984063.1"/>
    </source>
</evidence>
<sequence length="251" mass="26721">MMPQGQGSAAVAGKRGFGKSVFRGVMMAIVTFAQVKGGSGKTTAAMCTVAELVARGATVAALDLDPNRPLNAFFGKVPELQHVGVAVPDGERRVSALVRDLASKHDHVVIDLMGAATNDTQVAMALADLVIVPSQMSETDLRCGVETWRQAEEAQDISGRRIARGVLLTRTAAGAARPRVEAFLREQYQRIGAHVLRAAFGDRAAWKEMTYTAHIPHLHDRNSNAAANFVAVFDEMMALISEDASPLASAA</sequence>
<accession>A0ABT1X9I4</accession>
<evidence type="ECO:0000313" key="2">
    <source>
        <dbReference type="Proteomes" id="UP001524642"/>
    </source>
</evidence>
<dbReference type="PIRSF" id="PIRSF009320">
    <property type="entry name" value="Nuc_binding_HP_1000"/>
    <property type="match status" value="1"/>
</dbReference>
<dbReference type="CDD" id="cd02042">
    <property type="entry name" value="ParAB_family"/>
    <property type="match status" value="1"/>
</dbReference>
<dbReference type="InterPro" id="IPR009744">
    <property type="entry name" value="VirC1"/>
</dbReference>
<dbReference type="PANTHER" id="PTHR13696:SF96">
    <property type="entry name" value="COBQ_COBB_MIND_PARA NUCLEOTIDE BINDING DOMAIN-CONTAINING PROTEIN"/>
    <property type="match status" value="1"/>
</dbReference>
<dbReference type="EMBL" id="JANJOU010000018">
    <property type="protein sequence ID" value="MCR0984063.1"/>
    <property type="molecule type" value="Genomic_DNA"/>
</dbReference>
<comment type="caution">
    <text evidence="1">The sequence shown here is derived from an EMBL/GenBank/DDBJ whole genome shotgun (WGS) entry which is preliminary data.</text>
</comment>
<gene>
    <name evidence="1" type="ORF">NRP21_18565</name>
</gene>
<dbReference type="Gene3D" id="3.40.50.300">
    <property type="entry name" value="P-loop containing nucleotide triphosphate hydrolases"/>
    <property type="match status" value="1"/>
</dbReference>
<dbReference type="RefSeq" id="WP_257717728.1">
    <property type="nucleotide sequence ID" value="NZ_JANJOU010000018.1"/>
</dbReference>
<keyword evidence="2" id="KW-1185">Reference proteome</keyword>
<protein>
    <submittedName>
        <fullName evidence="1">ParA family protein</fullName>
    </submittedName>
</protein>
<dbReference type="SUPFAM" id="SSF52540">
    <property type="entry name" value="P-loop containing nucleoside triphosphate hydrolases"/>
    <property type="match status" value="1"/>
</dbReference>